<feature type="domain" description="YDG" evidence="1">
    <location>
        <begin position="483"/>
        <end position="564"/>
    </location>
</feature>
<dbReference type="RefSeq" id="WP_379819104.1">
    <property type="nucleotide sequence ID" value="NZ_JBHTIZ010000042.1"/>
</dbReference>
<comment type="caution">
    <text evidence="3">The sequence shown here is derived from an EMBL/GenBank/DDBJ whole genome shotgun (WGS) entry which is preliminary data.</text>
</comment>
<evidence type="ECO:0000313" key="3">
    <source>
        <dbReference type="EMBL" id="MFD0985134.1"/>
    </source>
</evidence>
<keyword evidence="4" id="KW-1185">Reference proteome</keyword>
<accession>A0ABW3J498</accession>
<feature type="non-terminal residue" evidence="3">
    <location>
        <position position="2577"/>
    </location>
</feature>
<feature type="domain" description="MBG" evidence="2">
    <location>
        <begin position="130"/>
        <end position="212"/>
    </location>
</feature>
<dbReference type="InterPro" id="IPR041286">
    <property type="entry name" value="MBG_2"/>
</dbReference>
<feature type="domain" description="YDG" evidence="1">
    <location>
        <begin position="1643"/>
        <end position="1719"/>
    </location>
</feature>
<feature type="domain" description="YDG" evidence="1">
    <location>
        <begin position="2073"/>
        <end position="2145"/>
    </location>
</feature>
<feature type="domain" description="YDG" evidence="1">
    <location>
        <begin position="1904"/>
        <end position="1980"/>
    </location>
</feature>
<feature type="domain" description="YDG" evidence="1">
    <location>
        <begin position="1385"/>
        <end position="1465"/>
    </location>
</feature>
<feature type="domain" description="YDG" evidence="1">
    <location>
        <begin position="1991"/>
        <end position="2064"/>
    </location>
</feature>
<evidence type="ECO:0000259" key="2">
    <source>
        <dbReference type="Pfam" id="PF18676"/>
    </source>
</evidence>
<dbReference type="Pfam" id="PF18657">
    <property type="entry name" value="YDG"/>
    <property type="match status" value="12"/>
</dbReference>
<gene>
    <name evidence="3" type="ORF">ACFQ0S_11685</name>
</gene>
<protein>
    <submittedName>
        <fullName evidence="3">YDG domain-containing protein</fullName>
    </submittedName>
</protein>
<sequence length="2577" mass="262345">MSGVTNSSTNFGTLTEVAGNATKLAFSTQPSGITYGSSLNPVVILQDQYNNPTSRTSGNLATLNVTMAIASGTGSFSGTTSLNIGTAGGNGTVTFSNLETTTIGAKTITASATGLTSVTSSSFTVSAAPLTITANNVNKAYGTAISSPGAGQTTFTISGIQNSETVGSVTLTYGTGTAATTAVGTYSTITPSSATGGTFTASNYAITYTLGNIIVESKTLTIGTPTIASKAYDATTNAGAVTLGALSGFIGTETVTATATAANYSSANVGSYPGTVVTYTLANGLNGGLASNYSLANGSATGTITAKVLTIGTPTIVSKAYDATTTTGAVTLGTLSGFIGSQTVTATATAANYSSANVGPYPGTVITYTLANGTNGGLATNYSLANGSATGAITAKVLTIGTPTIASKVYDATTTAGAVTLGTLSGFIGTQTVTATATSANYSSANVGSYPGTVITYTLANGTNGGLATNYSLANGSATGVITAKALTIGVPTIASKAYDGTTTAGAVTEGVLSGFIGTQTVIATGIAANYNSTNVGSYSGVVVTYTLANGLNGGLATNYSLANGSATGVITAGSFVKMQLLLPGETAAPGTPNGKIGTPIAQNTATPFTVTVNAVDAFWNVVSSAPGNTIAISTTDGTAILPSNANLASGTQSFSITLRTPGSYTITATNSSDGTKTANTSSSVIVTAGTKTSIADGPWSTSSTWSPAGKPYLFDLVRINTNHDITVTANDTCASINFIGTGSTLSVNTGVTLTVTGAVTLDSYNDNRFTDAIIGGAGTLNAGSLNMGLASVLNSTANSENTLVLNIPAMNVAGDFTIYNNDEGGGDANEPRFFINPPCVLSVNKIAMIQTGNGGGGSRIITFDIDNGGTLNLAGGVNPITISSEIGLDFDHVNFALGSTSTINYNGTVAQNILTSISNSRVGGTTNSNIPVNYGNLTISNTTGTTTTVATGRTINVAGNWTNNGVFNATSSTVNFNGTGAQAIAGNTVTTFDDVTIGKTGGTLSVNTNATVGDDLTFTTTGGTLSVSSPRVLTVTDDLFINSNANNAVNVSITGTGTLNASDTVNVGVDPNPNQNSTVLTTLNSSLAIFNIGTDLNINSYYGNGSRRNNGVFNLASGTLTINGEIDTNNEDGGNLSTFSMITGSQSGLLKLAGGVPFNLSSTGTNTVNLNGTSAVVEYLGSVPQTALGTTYRTLKINNSNTGVTLSGNTTATTLDLTDGLLTTGTNTMTVASGGSIINASVSSYVNGKLNRTFTNTTPATFPVGKGGVYSPVVFNYAAAPGTRTVTIEQFETGTPFTSSASLATFGSRYWNVTQSATGVGYRVGLNDSGNTAPSGSSVVILRRDNVTITANDTNYSAPNYTNATAFAAATLSNDVSLGVINIPLSITGITAINTKIYNGNAIATAIGTPTLSGSISSGDVVTLSGTAVYTFDTKHIGTGKAVTVSGLTLSGANASGYTLPTNQIPGLMGDITVRPIVVTANTNTKTFDNFATSAALPTITSGVLQGTDTFGFIQTYDNKNAGTNKTLTPSGNVNDGNSGNNYAVTFVENNTGVINAKTLTIASPTTINKVYDGTNVAATTSGSWALTGVISPNDVTLNKSAVFASKDFGTWAITSTSSISGVDAGNYLLIQPTLSSRTISKAVLTITGTTTEDKDYDRTNTAVLSDGILNGVISGEDVTLLLSGRYASANAGGPYVITSTSTIVGADIANYTLTQPTLTPRSINKVTLTVIGANSADKAYNGNTNAIVTGGILVGVISGDGVSLTQSGIFPTKDAGGPYSITPNFSISGSPAANYILTQPVLADASITPKSLTISGISQNKVYDGTSEAILLSGGSLVGVVAGESVMLDLIVNFYSSPGVTVKDAGGPYLVTSTSTIASGNIATDLANYTLIQPTLTSRSITKLPLTITGTTTVDKEYDRTNAALLTDGVLNGVLLGEDVSLVLSGRYASANAGGPYIMTSTSTLIGSDIANYTLVQPSTLTPRSISKVTLTIDGATTIDKDYNGNTNAVVIGGSLVGIVPGDLISLTQAGFYPTKNVGGPYAITPNFSIGGAAAINYNLIQSPLADASINPKTLTIIGTTQNKMYDGTDTATLIGEGLSGLVSGEDVVLNFVANYSSKDAGGPYTITSNSSISGSDIGNYTFIQPSVLTPARSITRIPLTVTGVTASNRVYDGNRIATINTAAAVLNGTILLGETVTLNTTGATAIFDTRDVGVGKTVTCANFNLDGIDANNYTVIQPTMTAEITARTLTITANNISKCAESTYNFTGTEFTRDYIVPGDVTSVTLTSVGSDTSAIVGNYPIVASNAIGNGIDNYDILYIPGNLVVNTLPTATMFVPDSSCLNEQTRVTFTGFNGTGIQQYKFYYTIDGVQQTITSLPGNSIATINVPTNSVRTVVYALTKVEDLNTGCSTDITLPVLTVIIGQCTTIRDNFCGKTFRFLNEIVQCNPVSGATQYRFEVTDETNVRVVTSGNHTFNPAAFTFDHPTNRGFNWAKDYSFRVALFIGGNWLAYGPSCTARTPNEPAALPTKLRSPWFCNQTVGSMNTFIQCDPVHLATNYEFRLTGPGGYNQARTS</sequence>
<dbReference type="InterPro" id="IPR041248">
    <property type="entry name" value="YDG"/>
</dbReference>
<evidence type="ECO:0000313" key="4">
    <source>
        <dbReference type="Proteomes" id="UP001597051"/>
    </source>
</evidence>
<feature type="domain" description="YDG" evidence="1">
    <location>
        <begin position="305"/>
        <end position="386"/>
    </location>
</feature>
<proteinExistence type="predicted"/>
<dbReference type="Pfam" id="PF18676">
    <property type="entry name" value="MBG_2"/>
    <property type="match status" value="2"/>
</dbReference>
<feature type="domain" description="MBG" evidence="2">
    <location>
        <begin position="2252"/>
        <end position="2327"/>
    </location>
</feature>
<name>A0ABW3J498_9FLAO</name>
<organism evidence="3 4">
    <name type="scientific">Flavobacterium myungsuense</name>
    <dbReference type="NCBI Taxonomy" id="651823"/>
    <lineage>
        <taxon>Bacteria</taxon>
        <taxon>Pseudomonadati</taxon>
        <taxon>Bacteroidota</taxon>
        <taxon>Flavobacteriia</taxon>
        <taxon>Flavobacteriales</taxon>
        <taxon>Flavobacteriaceae</taxon>
        <taxon>Flavobacterium</taxon>
    </lineage>
</organism>
<feature type="domain" description="YDG" evidence="1">
    <location>
        <begin position="394"/>
        <end position="475"/>
    </location>
</feature>
<dbReference type="Proteomes" id="UP001597051">
    <property type="component" value="Unassembled WGS sequence"/>
</dbReference>
<feature type="domain" description="YDG" evidence="1">
    <location>
        <begin position="1558"/>
        <end position="1633"/>
    </location>
</feature>
<dbReference type="EMBL" id="JBHTIZ010000042">
    <property type="protein sequence ID" value="MFD0985134.1"/>
    <property type="molecule type" value="Genomic_DNA"/>
</dbReference>
<feature type="domain" description="YDG" evidence="1">
    <location>
        <begin position="1728"/>
        <end position="1801"/>
    </location>
</feature>
<reference evidence="4" key="1">
    <citation type="journal article" date="2019" name="Int. J. Syst. Evol. Microbiol.">
        <title>The Global Catalogue of Microorganisms (GCM) 10K type strain sequencing project: providing services to taxonomists for standard genome sequencing and annotation.</title>
        <authorList>
            <consortium name="The Broad Institute Genomics Platform"/>
            <consortium name="The Broad Institute Genome Sequencing Center for Infectious Disease"/>
            <person name="Wu L."/>
            <person name="Ma J."/>
        </authorList>
    </citation>
    <scope>NUCLEOTIDE SEQUENCE [LARGE SCALE GENOMIC DNA]</scope>
    <source>
        <strain evidence="4">CECT 7649</strain>
    </source>
</reference>
<feature type="domain" description="YDG" evidence="1">
    <location>
        <begin position="217"/>
        <end position="297"/>
    </location>
</feature>
<evidence type="ECO:0000259" key="1">
    <source>
        <dbReference type="Pfam" id="PF18657"/>
    </source>
</evidence>
<feature type="domain" description="YDG" evidence="1">
    <location>
        <begin position="2161"/>
        <end position="2242"/>
    </location>
</feature>